<organism evidence="1 2">
    <name type="scientific">Porphyridium purpureum</name>
    <name type="common">Red alga</name>
    <name type="synonym">Porphyridium cruentum</name>
    <dbReference type="NCBI Taxonomy" id="35688"/>
    <lineage>
        <taxon>Eukaryota</taxon>
        <taxon>Rhodophyta</taxon>
        <taxon>Bangiophyceae</taxon>
        <taxon>Porphyridiales</taxon>
        <taxon>Porphyridiaceae</taxon>
        <taxon>Porphyridium</taxon>
    </lineage>
</organism>
<evidence type="ECO:0008006" key="3">
    <source>
        <dbReference type="Google" id="ProtNLM"/>
    </source>
</evidence>
<dbReference type="OrthoDB" id="5984441at2759"/>
<dbReference type="AlphaFoldDB" id="A0A5J4YTW0"/>
<name>A0A5J4YTW0_PORPP</name>
<dbReference type="Proteomes" id="UP000324585">
    <property type="component" value="Unassembled WGS sequence"/>
</dbReference>
<dbReference type="PANTHER" id="PTHR34094">
    <property type="match status" value="1"/>
</dbReference>
<sequence>MQTRSEAVLQIARRAQLHVRLRVPGTHMRLRVSDGLEWDTIRFNVRKECERPRSTPHLASPLRVASADGGRRIFLADEAGETGNLTWENIPTLQDDDVAPWQQRVDVAIPGDVDLSCELDHGLLEIIGKYEGEFVDIRTRNEASIVMDRAKCQRVHVHMRGSGQWTAKLVQGHVFARLEDQCSLALRKVQGPTIRIATHDGELQLSSIYGGTVKLASRRGRIRVGAAHGILTTLARCGQTSISGIDGTARVYSDRGALQLHASNPQHICAMSRSGDVELKLNSGLRAQAYLYAMRSELILIDSSAQLKVLESTESTCSDGSRAQVVARVQTDDPRSIADRIPAHQHSALLLVSDISPEEARNRKLVLSSGTSQVSLSASDWLNSLRLGQHE</sequence>
<keyword evidence="2" id="KW-1185">Reference proteome</keyword>
<dbReference type="EMBL" id="VRMN01000005">
    <property type="protein sequence ID" value="KAA8494203.1"/>
    <property type="molecule type" value="Genomic_DNA"/>
</dbReference>
<evidence type="ECO:0000313" key="2">
    <source>
        <dbReference type="Proteomes" id="UP000324585"/>
    </source>
</evidence>
<dbReference type="PANTHER" id="PTHR34094:SF1">
    <property type="entry name" value="PROTEIN FAM185A"/>
    <property type="match status" value="1"/>
</dbReference>
<gene>
    <name evidence="1" type="ORF">FVE85_4178</name>
</gene>
<comment type="caution">
    <text evidence="1">The sequence shown here is derived from an EMBL/GenBank/DDBJ whole genome shotgun (WGS) entry which is preliminary data.</text>
</comment>
<evidence type="ECO:0000313" key="1">
    <source>
        <dbReference type="EMBL" id="KAA8494203.1"/>
    </source>
</evidence>
<protein>
    <recommendedName>
        <fullName evidence="3">Adhesin domain-containing protein</fullName>
    </recommendedName>
</protein>
<accession>A0A5J4YTW0</accession>
<reference evidence="2" key="1">
    <citation type="journal article" date="2019" name="Nat. Commun.">
        <title>Expansion of phycobilisome linker gene families in mesophilic red algae.</title>
        <authorList>
            <person name="Lee J."/>
            <person name="Kim D."/>
            <person name="Bhattacharya D."/>
            <person name="Yoon H.S."/>
        </authorList>
    </citation>
    <scope>NUCLEOTIDE SEQUENCE [LARGE SCALE GENOMIC DNA]</scope>
    <source>
        <strain evidence="2">CCMP 1328</strain>
    </source>
</reference>
<proteinExistence type="predicted"/>